<gene>
    <name evidence="2" type="ORF">Tdes44962_MAKER01664</name>
</gene>
<dbReference type="AlphaFoldDB" id="A0A9W7SY05"/>
<reference evidence="2 3" key="2">
    <citation type="journal article" date="2021" name="Curr. Genet.">
        <title>Genetic response to nitrogen starvation in the aggressive Eucalyptus foliar pathogen Teratosphaeria destructans.</title>
        <authorList>
            <person name="Havenga M."/>
            <person name="Wingfield B.D."/>
            <person name="Wingfield M.J."/>
            <person name="Dreyer L.L."/>
            <person name="Roets F."/>
            <person name="Aylward J."/>
        </authorList>
    </citation>
    <scope>NUCLEOTIDE SEQUENCE [LARGE SCALE GENOMIC DNA]</scope>
    <source>
        <strain evidence="2">CMW44962</strain>
    </source>
</reference>
<proteinExistence type="predicted"/>
<protein>
    <submittedName>
        <fullName evidence="2">Cupin</fullName>
    </submittedName>
</protein>
<evidence type="ECO:0000259" key="1">
    <source>
        <dbReference type="Pfam" id="PF00190"/>
    </source>
</evidence>
<dbReference type="InterPro" id="IPR011051">
    <property type="entry name" value="RmlC_Cupin_sf"/>
</dbReference>
<reference evidence="2 3" key="1">
    <citation type="journal article" date="2018" name="IMA Fungus">
        <title>IMA Genome-F 10: Nine draft genome sequences of Claviceps purpurea s.lat., including C. arundinis, C. humidiphila, and C. cf. spartinae, pseudomolecules for the pitch canker pathogen Fusarium circinatum, draft genome of Davidsoniella eucalypti, Grosmannia galeiformis, Quambalaria eucalypti, and Teratosphaeria destructans.</title>
        <authorList>
            <person name="Wingfield B.D."/>
            <person name="Liu M."/>
            <person name="Nguyen H.D."/>
            <person name="Lane F.A."/>
            <person name="Morgan S.W."/>
            <person name="De Vos L."/>
            <person name="Wilken P.M."/>
            <person name="Duong T.A."/>
            <person name="Aylward J."/>
            <person name="Coetzee M.P."/>
            <person name="Dadej K."/>
            <person name="De Beer Z.W."/>
            <person name="Findlay W."/>
            <person name="Havenga M."/>
            <person name="Kolarik M."/>
            <person name="Menzies J.G."/>
            <person name="Naidoo K."/>
            <person name="Pochopski O."/>
            <person name="Shoukouhi P."/>
            <person name="Santana Q.C."/>
            <person name="Seifert K.A."/>
            <person name="Soal N."/>
            <person name="Steenkamp E.T."/>
            <person name="Tatham C.T."/>
            <person name="van der Nest M.A."/>
            <person name="Wingfield M.J."/>
        </authorList>
    </citation>
    <scope>NUCLEOTIDE SEQUENCE [LARGE SCALE GENOMIC DNA]</scope>
    <source>
        <strain evidence="2">CMW44962</strain>
    </source>
</reference>
<dbReference type="OrthoDB" id="2446447at2759"/>
<name>A0A9W7SY05_9PEZI</name>
<evidence type="ECO:0000313" key="3">
    <source>
        <dbReference type="Proteomes" id="UP001138500"/>
    </source>
</evidence>
<accession>A0A9W7SY05</accession>
<feature type="domain" description="Cupin type-1" evidence="1">
    <location>
        <begin position="61"/>
        <end position="122"/>
    </location>
</feature>
<organism evidence="2 3">
    <name type="scientific">Teratosphaeria destructans</name>
    <dbReference type="NCBI Taxonomy" id="418781"/>
    <lineage>
        <taxon>Eukaryota</taxon>
        <taxon>Fungi</taxon>
        <taxon>Dikarya</taxon>
        <taxon>Ascomycota</taxon>
        <taxon>Pezizomycotina</taxon>
        <taxon>Dothideomycetes</taxon>
        <taxon>Dothideomycetidae</taxon>
        <taxon>Mycosphaerellales</taxon>
        <taxon>Teratosphaeriaceae</taxon>
        <taxon>Teratosphaeria</taxon>
    </lineage>
</organism>
<dbReference type="InterPro" id="IPR006045">
    <property type="entry name" value="Cupin_1"/>
</dbReference>
<dbReference type="SUPFAM" id="SSF51182">
    <property type="entry name" value="RmlC-like cupins"/>
    <property type="match status" value="1"/>
</dbReference>
<keyword evidence="3" id="KW-1185">Reference proteome</keyword>
<dbReference type="EMBL" id="RIBY02000557">
    <property type="protein sequence ID" value="KAH9840464.1"/>
    <property type="molecule type" value="Genomic_DNA"/>
</dbReference>
<sequence length="226" mass="24292">MPKVIAHHLPPTPLIPNSPYPLLHYPGLLTNPTATAAHALFASNAWKTQWIYRYGRSQRSHYHATAHECMAVLSGTATIRFGVADTSEDLEQNTHGPAHEHGGVEIEARVGDVFVIPAGVSHKTFDAVPEADFGLLTPGDGHVVEGGDLREVLGAVPLSGFTMVGAYPVGQVWDSCLGGEHCGKEARERVWRVERPERDPVAGVSEEGLVGLWGEGDLVRLVGEGE</sequence>
<dbReference type="PANTHER" id="PTHR36448">
    <property type="entry name" value="BLR7373 PROTEIN"/>
    <property type="match status" value="1"/>
</dbReference>
<dbReference type="Proteomes" id="UP001138500">
    <property type="component" value="Unassembled WGS sequence"/>
</dbReference>
<dbReference type="Pfam" id="PF00190">
    <property type="entry name" value="Cupin_1"/>
    <property type="match status" value="1"/>
</dbReference>
<dbReference type="PANTHER" id="PTHR36448:SF3">
    <property type="entry name" value="CUPIN TYPE-2 DOMAIN-CONTAINING PROTEIN"/>
    <property type="match status" value="1"/>
</dbReference>
<evidence type="ECO:0000313" key="2">
    <source>
        <dbReference type="EMBL" id="KAH9840464.1"/>
    </source>
</evidence>
<dbReference type="Gene3D" id="2.60.120.10">
    <property type="entry name" value="Jelly Rolls"/>
    <property type="match status" value="1"/>
</dbReference>
<dbReference type="CDD" id="cd02219">
    <property type="entry name" value="cupin_YjlB-like"/>
    <property type="match status" value="1"/>
</dbReference>
<dbReference type="InterPro" id="IPR014710">
    <property type="entry name" value="RmlC-like_jellyroll"/>
</dbReference>
<comment type="caution">
    <text evidence="2">The sequence shown here is derived from an EMBL/GenBank/DDBJ whole genome shotgun (WGS) entry which is preliminary data.</text>
</comment>
<dbReference type="InterPro" id="IPR047121">
    <property type="entry name" value="YjiB-like"/>
</dbReference>